<organism evidence="1">
    <name type="scientific">Arundo donax</name>
    <name type="common">Giant reed</name>
    <name type="synonym">Donax arundinaceus</name>
    <dbReference type="NCBI Taxonomy" id="35708"/>
    <lineage>
        <taxon>Eukaryota</taxon>
        <taxon>Viridiplantae</taxon>
        <taxon>Streptophyta</taxon>
        <taxon>Embryophyta</taxon>
        <taxon>Tracheophyta</taxon>
        <taxon>Spermatophyta</taxon>
        <taxon>Magnoliopsida</taxon>
        <taxon>Liliopsida</taxon>
        <taxon>Poales</taxon>
        <taxon>Poaceae</taxon>
        <taxon>PACMAD clade</taxon>
        <taxon>Arundinoideae</taxon>
        <taxon>Arundineae</taxon>
        <taxon>Arundo</taxon>
    </lineage>
</organism>
<accession>A0A0A9BXJ6</accession>
<sequence>MCCPVMQCKATRLQANNKKS</sequence>
<reference evidence="1" key="2">
    <citation type="journal article" date="2015" name="Data Brief">
        <title>Shoot transcriptome of the giant reed, Arundo donax.</title>
        <authorList>
            <person name="Barrero R.A."/>
            <person name="Guerrero F.D."/>
            <person name="Moolhuijzen P."/>
            <person name="Goolsby J.A."/>
            <person name="Tidwell J."/>
            <person name="Bellgard S.E."/>
            <person name="Bellgard M.I."/>
        </authorList>
    </citation>
    <scope>NUCLEOTIDE SEQUENCE</scope>
    <source>
        <tissue evidence="1">Shoot tissue taken approximately 20 cm above the soil surface</tissue>
    </source>
</reference>
<dbReference type="EMBL" id="GBRH01233913">
    <property type="protein sequence ID" value="JAD63982.1"/>
    <property type="molecule type" value="Transcribed_RNA"/>
</dbReference>
<proteinExistence type="predicted"/>
<reference evidence="1" key="1">
    <citation type="submission" date="2014-09" db="EMBL/GenBank/DDBJ databases">
        <authorList>
            <person name="Magalhaes I.L.F."/>
            <person name="Oliveira U."/>
            <person name="Santos F.R."/>
            <person name="Vidigal T.H.D.A."/>
            <person name="Brescovit A.D."/>
            <person name="Santos A.J."/>
        </authorList>
    </citation>
    <scope>NUCLEOTIDE SEQUENCE</scope>
    <source>
        <tissue evidence="1">Shoot tissue taken approximately 20 cm above the soil surface</tissue>
    </source>
</reference>
<protein>
    <submittedName>
        <fullName evidence="1">Uncharacterized protein</fullName>
    </submittedName>
</protein>
<name>A0A0A9BXJ6_ARUDO</name>
<dbReference type="AlphaFoldDB" id="A0A0A9BXJ6"/>
<evidence type="ECO:0000313" key="1">
    <source>
        <dbReference type="EMBL" id="JAD63982.1"/>
    </source>
</evidence>